<dbReference type="OrthoDB" id="1890790at2759"/>
<feature type="compositionally biased region" description="Low complexity" evidence="1">
    <location>
        <begin position="340"/>
        <end position="357"/>
    </location>
</feature>
<sequence>MCYFLDENTDKGDYLELEVPEEISYDFMQKSDSPPPTPYSHLFGSSNPSTYATTPHEYPSPMGSPSKIRKFPASPEVRVIDPTPIHTPDQSPPRDKSGKSGISCPFSSPVGGIGGVSKLLEQQKLRKSSMDSNATETTGSMTTPTESDVSTEEFNYPSPPMIPPIKIQEAASADQTPSINMSSSSSNLIESVIQSLSKSKTIFPVKEDSQEDLYTLDIEHSLSRVVSAPMMGGDNEGGSMTLPRAKKRTGSVDHKTLRNARSLSCTSDESGGEDDTEKSRLSTQNVSPVRYVRPRSSSIKERVKFFESTDIERKTSGGSSGGFGPVAPAPVPGGGGGGPTDSPTFGGTRRRTGLATTSYLQSDLMENGPSADPSSFS</sequence>
<dbReference type="EnsemblMetazoa" id="Aqu2.1.04644_001">
    <property type="protein sequence ID" value="Aqu2.1.04644_001"/>
    <property type="gene ID" value="Aqu2.1.04644"/>
</dbReference>
<proteinExistence type="predicted"/>
<dbReference type="AlphaFoldDB" id="A0A1X7SRI8"/>
<evidence type="ECO:0000256" key="1">
    <source>
        <dbReference type="SAM" id="MobiDB-lite"/>
    </source>
</evidence>
<protein>
    <submittedName>
        <fullName evidence="2">Uncharacterized protein</fullName>
    </submittedName>
</protein>
<feature type="region of interest" description="Disordered" evidence="1">
    <location>
        <begin position="308"/>
        <end position="377"/>
    </location>
</feature>
<feature type="compositionally biased region" description="Polar residues" evidence="1">
    <location>
        <begin position="259"/>
        <end position="269"/>
    </location>
</feature>
<organism evidence="2">
    <name type="scientific">Amphimedon queenslandica</name>
    <name type="common">Sponge</name>
    <dbReference type="NCBI Taxonomy" id="400682"/>
    <lineage>
        <taxon>Eukaryota</taxon>
        <taxon>Metazoa</taxon>
        <taxon>Porifera</taxon>
        <taxon>Demospongiae</taxon>
        <taxon>Heteroscleromorpha</taxon>
        <taxon>Haplosclerida</taxon>
        <taxon>Niphatidae</taxon>
        <taxon>Amphimedon</taxon>
    </lineage>
</organism>
<reference evidence="2" key="1">
    <citation type="submission" date="2017-05" db="UniProtKB">
        <authorList>
            <consortium name="EnsemblMetazoa"/>
        </authorList>
    </citation>
    <scope>IDENTIFICATION</scope>
</reference>
<name>A0A1X7SRI8_AMPQE</name>
<dbReference type="InParanoid" id="A0A1X7SRI8"/>
<feature type="region of interest" description="Disordered" evidence="1">
    <location>
        <begin position="228"/>
        <end position="294"/>
    </location>
</feature>
<feature type="compositionally biased region" description="Low complexity" evidence="1">
    <location>
        <begin position="135"/>
        <end position="147"/>
    </location>
</feature>
<evidence type="ECO:0000313" key="2">
    <source>
        <dbReference type="EnsemblMetazoa" id="Aqu2.1.04644_001"/>
    </source>
</evidence>
<feature type="compositionally biased region" description="Polar residues" evidence="1">
    <location>
        <begin position="43"/>
        <end position="53"/>
    </location>
</feature>
<accession>A0A1X7SRI8</accession>
<feature type="region of interest" description="Disordered" evidence="1">
    <location>
        <begin position="27"/>
        <end position="164"/>
    </location>
</feature>